<keyword evidence="8" id="KW-0770">Synapse</keyword>
<evidence type="ECO:0000256" key="1">
    <source>
        <dbReference type="ARBA" id="ARBA00004146"/>
    </source>
</evidence>
<keyword evidence="5" id="KW-0967">Endosome</keyword>
<evidence type="ECO:0000256" key="11">
    <source>
        <dbReference type="SAM" id="Phobius"/>
    </source>
</evidence>
<evidence type="ECO:0000256" key="3">
    <source>
        <dbReference type="ARBA" id="ARBA00008731"/>
    </source>
</evidence>
<evidence type="ECO:0000256" key="6">
    <source>
        <dbReference type="ARBA" id="ARBA00022833"/>
    </source>
</evidence>
<evidence type="ECO:0000256" key="8">
    <source>
        <dbReference type="ARBA" id="ARBA00023018"/>
    </source>
</evidence>
<dbReference type="GO" id="GO:0016020">
    <property type="term" value="C:membrane"/>
    <property type="evidence" value="ECO:0007669"/>
    <property type="project" value="InterPro"/>
</dbReference>
<dbReference type="EMBL" id="AP022613">
    <property type="protein sequence ID" value="BBZ37802.1"/>
    <property type="molecule type" value="Genomic_DNA"/>
</dbReference>
<dbReference type="GO" id="GO:0008324">
    <property type="term" value="F:monoatomic cation transmembrane transporter activity"/>
    <property type="evidence" value="ECO:0007669"/>
    <property type="project" value="InterPro"/>
</dbReference>
<feature type="transmembrane region" description="Helical" evidence="11">
    <location>
        <begin position="70"/>
        <end position="90"/>
    </location>
</feature>
<reference evidence="13 14" key="1">
    <citation type="journal article" date="2019" name="Emerg. Microbes Infect.">
        <title>Comprehensive subspecies identification of 175 nontuberculous mycobacteria species based on 7547 genomic profiles.</title>
        <authorList>
            <person name="Matsumoto Y."/>
            <person name="Kinjo T."/>
            <person name="Motooka D."/>
            <person name="Nabeya D."/>
            <person name="Jung N."/>
            <person name="Uechi K."/>
            <person name="Horii T."/>
            <person name="Iida T."/>
            <person name="Fujita J."/>
            <person name="Nakamura S."/>
        </authorList>
    </citation>
    <scope>NUCLEOTIDE SEQUENCE [LARGE SCALE GENOMIC DNA]</scope>
    <source>
        <strain evidence="13 14">JCM 14738</strain>
    </source>
</reference>
<dbReference type="Pfam" id="PF01545">
    <property type="entry name" value="Cation_efflux"/>
    <property type="match status" value="1"/>
</dbReference>
<feature type="transmembrane region" description="Helical" evidence="11">
    <location>
        <begin position="138"/>
        <end position="158"/>
    </location>
</feature>
<name>A0A7I7Y9R0_9MYCO</name>
<protein>
    <submittedName>
        <fullName evidence="13">Membrane protein</fullName>
    </submittedName>
</protein>
<dbReference type="InterPro" id="IPR058533">
    <property type="entry name" value="Cation_efflux_TM"/>
</dbReference>
<keyword evidence="10" id="KW-0968">Cytoplasmic vesicle</keyword>
<feature type="transmembrane region" description="Helical" evidence="11">
    <location>
        <begin position="110"/>
        <end position="126"/>
    </location>
</feature>
<dbReference type="Gene3D" id="1.20.1510.10">
    <property type="entry name" value="Cation efflux protein transmembrane domain"/>
    <property type="match status" value="1"/>
</dbReference>
<keyword evidence="4 11" id="KW-0812">Transmembrane</keyword>
<organism evidence="13 14">
    <name type="scientific">Mycobacterium conspicuum</name>
    <dbReference type="NCBI Taxonomy" id="44010"/>
    <lineage>
        <taxon>Bacteria</taxon>
        <taxon>Bacillati</taxon>
        <taxon>Actinomycetota</taxon>
        <taxon>Actinomycetes</taxon>
        <taxon>Mycobacteriales</taxon>
        <taxon>Mycobacteriaceae</taxon>
        <taxon>Mycobacterium</taxon>
    </lineage>
</organism>
<dbReference type="PANTHER" id="PTHR31937:SF2">
    <property type="entry name" value="TRANSMEMBRANE PROTEIN 163"/>
    <property type="match status" value="1"/>
</dbReference>
<feature type="transmembrane region" description="Helical" evidence="11">
    <location>
        <begin position="179"/>
        <end position="200"/>
    </location>
</feature>
<evidence type="ECO:0000256" key="2">
    <source>
        <dbReference type="ARBA" id="ARBA00004644"/>
    </source>
</evidence>
<dbReference type="Proteomes" id="UP000467385">
    <property type="component" value="Chromosome"/>
</dbReference>
<accession>A0A7I7Y9R0</accession>
<keyword evidence="7 11" id="KW-1133">Transmembrane helix</keyword>
<feature type="domain" description="Cation efflux protein transmembrane" evidence="12">
    <location>
        <begin position="46"/>
        <end position="219"/>
    </location>
</feature>
<evidence type="ECO:0000256" key="7">
    <source>
        <dbReference type="ARBA" id="ARBA00022989"/>
    </source>
</evidence>
<keyword evidence="14" id="KW-1185">Reference proteome</keyword>
<proteinExistence type="inferred from homology"/>
<evidence type="ECO:0000256" key="4">
    <source>
        <dbReference type="ARBA" id="ARBA00022692"/>
    </source>
</evidence>
<dbReference type="SUPFAM" id="SSF161111">
    <property type="entry name" value="Cation efflux protein transmembrane domain-like"/>
    <property type="match status" value="1"/>
</dbReference>
<dbReference type="PANTHER" id="PTHR31937">
    <property type="entry name" value="TRANSMEMBRANE PROTEIN 163"/>
    <property type="match status" value="1"/>
</dbReference>
<feature type="transmembrane region" description="Helical" evidence="11">
    <location>
        <begin position="206"/>
        <end position="224"/>
    </location>
</feature>
<evidence type="ECO:0000313" key="14">
    <source>
        <dbReference type="Proteomes" id="UP000467385"/>
    </source>
</evidence>
<comment type="subcellular location">
    <subcellularLocation>
        <location evidence="2">Cytoplasmic vesicle</location>
        <location evidence="2">Secretory vesicle</location>
        <location evidence="2">Synaptic vesicle membrane</location>
        <topology evidence="2">Multi-pass membrane protein</topology>
    </subcellularLocation>
    <subcellularLocation>
        <location evidence="1">Early endosome membrane</location>
    </subcellularLocation>
</comment>
<dbReference type="InterPro" id="IPR026765">
    <property type="entry name" value="Tmem163"/>
</dbReference>
<evidence type="ECO:0000256" key="5">
    <source>
        <dbReference type="ARBA" id="ARBA00022753"/>
    </source>
</evidence>
<evidence type="ECO:0000256" key="10">
    <source>
        <dbReference type="ARBA" id="ARBA00023329"/>
    </source>
</evidence>
<dbReference type="AlphaFoldDB" id="A0A7I7Y9R0"/>
<evidence type="ECO:0000313" key="13">
    <source>
        <dbReference type="EMBL" id="BBZ37802.1"/>
    </source>
</evidence>
<evidence type="ECO:0000256" key="9">
    <source>
        <dbReference type="ARBA" id="ARBA00023136"/>
    </source>
</evidence>
<keyword evidence="9 11" id="KW-0472">Membrane</keyword>
<gene>
    <name evidence="13" type="ORF">MCNS_08650</name>
</gene>
<feature type="transmembrane region" description="Helical" evidence="11">
    <location>
        <begin position="43"/>
        <end position="64"/>
    </location>
</feature>
<dbReference type="RefSeq" id="WP_085231488.1">
    <property type="nucleotide sequence ID" value="NZ_AP022613.1"/>
</dbReference>
<dbReference type="GO" id="GO:0031410">
    <property type="term" value="C:cytoplasmic vesicle"/>
    <property type="evidence" value="ECO:0007669"/>
    <property type="project" value="UniProtKB-KW"/>
</dbReference>
<dbReference type="OrthoDB" id="9805136at2"/>
<keyword evidence="6" id="KW-0862">Zinc</keyword>
<evidence type="ECO:0000259" key="12">
    <source>
        <dbReference type="Pfam" id="PF01545"/>
    </source>
</evidence>
<dbReference type="InterPro" id="IPR027469">
    <property type="entry name" value="Cation_efflux_TMD_sf"/>
</dbReference>
<comment type="similarity">
    <text evidence="3">Belongs to the TMEM163 family.</text>
</comment>
<sequence>MTITHPVGDGAVGEVRCHGAVPAWPIPVGWDAGWHRDARWARWLAWVSLAVVLVEGVIGLWQGLAVGSVALTGWALGGGAEALASAMVVWRFSGARTMSRTAERRAQRGVALSFWLTAPYIAAESIRDLAGGHHAETSLIGIGLTALALVLMPTLGRANHRLGTRLRSQATEGEGTQNYLCGAQAAGVLVGLAITAFWAGGWWVDPLIGLGIAGVAVWQGIRAWRGRDCGC</sequence>